<evidence type="ECO:0000259" key="2">
    <source>
        <dbReference type="PROSITE" id="PS50887"/>
    </source>
</evidence>
<dbReference type="EMBL" id="CP123384">
    <property type="protein sequence ID" value="XCC92717.1"/>
    <property type="molecule type" value="Genomic_DNA"/>
</dbReference>
<dbReference type="NCBIfam" id="TIGR00254">
    <property type="entry name" value="GGDEF"/>
    <property type="match status" value="1"/>
</dbReference>
<dbReference type="PANTHER" id="PTHR46663">
    <property type="entry name" value="DIGUANYLATE CYCLASE DGCT-RELATED"/>
    <property type="match status" value="1"/>
</dbReference>
<dbReference type="InterPro" id="IPR052163">
    <property type="entry name" value="DGC-Regulatory_Protein"/>
</dbReference>
<dbReference type="Gene3D" id="3.30.450.260">
    <property type="entry name" value="Haem NO binding associated domain"/>
    <property type="match status" value="1"/>
</dbReference>
<dbReference type="Pfam" id="PF00990">
    <property type="entry name" value="GGDEF"/>
    <property type="match status" value="1"/>
</dbReference>
<dbReference type="PROSITE" id="PS50887">
    <property type="entry name" value="GGDEF"/>
    <property type="match status" value="1"/>
</dbReference>
<dbReference type="GO" id="GO:0052621">
    <property type="term" value="F:diguanylate cyclase activity"/>
    <property type="evidence" value="ECO:0007669"/>
    <property type="project" value="UniProtKB-EC"/>
</dbReference>
<accession>A0AAU8ADA6</accession>
<protein>
    <submittedName>
        <fullName evidence="3">GGDEF domain-containing protein</fullName>
        <ecNumber evidence="3">2.7.7.65</ecNumber>
    </submittedName>
</protein>
<dbReference type="InterPro" id="IPR042463">
    <property type="entry name" value="HNOB_dom_associated_sf"/>
</dbReference>
<sequence>MTPLVLPQATLDALCPMHARIDAEGRVQALGPTLQRVLGTRDGGGRPLSEVFEIFRPRLVTDLPDLLNLAGRRLQLRLAGRGGDTLRGLAQPDASGGAVLDLSFGIGIVEAVRDHALTSSDFSPTDLAIDMLYLVEAKSAAMDASRRLNRRLQGAMLAAEERAYTDPLTGLRNRRAVTQALAGLLRRDAAFALMHVDLDFFKQVNDTLGHGAGDRVLETVARIMLELTRREDTVARIGGDEFVILLVGLTERGRLADLARRLIARLEAPIPLRVATPEPARVSASIGIAVRAAGDAVSARGAETLLEDSDRALYAAKRAGRGRYAFHAPSAVAGASDRRPGAAVREDPEEGSAR</sequence>
<proteinExistence type="predicted"/>
<dbReference type="SUPFAM" id="SSF55073">
    <property type="entry name" value="Nucleotide cyclase"/>
    <property type="match status" value="1"/>
</dbReference>
<keyword evidence="3" id="KW-0548">Nucleotidyltransferase</keyword>
<feature type="region of interest" description="Disordered" evidence="1">
    <location>
        <begin position="330"/>
        <end position="354"/>
    </location>
</feature>
<dbReference type="RefSeq" id="WP_353471544.1">
    <property type="nucleotide sequence ID" value="NZ_CP123384.1"/>
</dbReference>
<evidence type="ECO:0000313" key="3">
    <source>
        <dbReference type="EMBL" id="XCC92717.1"/>
    </source>
</evidence>
<dbReference type="InterPro" id="IPR000160">
    <property type="entry name" value="GGDEF_dom"/>
</dbReference>
<feature type="domain" description="GGDEF" evidence="2">
    <location>
        <begin position="189"/>
        <end position="329"/>
    </location>
</feature>
<dbReference type="Gene3D" id="3.30.70.270">
    <property type="match status" value="1"/>
</dbReference>
<reference evidence="3" key="1">
    <citation type="submission" date="2023-02" db="EMBL/GenBank/DDBJ databases">
        <title>Description and genomic characterization of Salipiger bruguierae sp. nov., isolated from the sediment of mangrove plant Bruguiera sexangula.</title>
        <authorList>
            <person name="Long M."/>
        </authorList>
    </citation>
    <scope>NUCLEOTIDE SEQUENCE</scope>
    <source>
        <strain evidence="3">H15</strain>
    </source>
</reference>
<feature type="compositionally biased region" description="Basic and acidic residues" evidence="1">
    <location>
        <begin position="336"/>
        <end position="354"/>
    </location>
</feature>
<dbReference type="EC" id="2.7.7.65" evidence="3"/>
<dbReference type="InterPro" id="IPR043128">
    <property type="entry name" value="Rev_trsase/Diguanyl_cyclase"/>
</dbReference>
<dbReference type="CDD" id="cd01949">
    <property type="entry name" value="GGDEF"/>
    <property type="match status" value="1"/>
</dbReference>
<name>A0AAU8ADA6_9RHOB</name>
<evidence type="ECO:0000256" key="1">
    <source>
        <dbReference type="SAM" id="MobiDB-lite"/>
    </source>
</evidence>
<keyword evidence="3" id="KW-0808">Transferase</keyword>
<dbReference type="InterPro" id="IPR029787">
    <property type="entry name" value="Nucleotide_cyclase"/>
</dbReference>
<organism evidence="3">
    <name type="scientific">Alloyangia sp. H15</name>
    <dbReference type="NCBI Taxonomy" id="3029062"/>
    <lineage>
        <taxon>Bacteria</taxon>
        <taxon>Pseudomonadati</taxon>
        <taxon>Pseudomonadota</taxon>
        <taxon>Alphaproteobacteria</taxon>
        <taxon>Rhodobacterales</taxon>
        <taxon>Roseobacteraceae</taxon>
        <taxon>Alloyangia</taxon>
    </lineage>
</organism>
<gene>
    <name evidence="3" type="ORF">PVT71_09505</name>
</gene>
<dbReference type="SMART" id="SM00267">
    <property type="entry name" value="GGDEF"/>
    <property type="match status" value="1"/>
</dbReference>
<dbReference type="PANTHER" id="PTHR46663:SF4">
    <property type="entry name" value="DIGUANYLATE CYCLASE DGCT-RELATED"/>
    <property type="match status" value="1"/>
</dbReference>
<dbReference type="AlphaFoldDB" id="A0AAU8ADA6"/>